<dbReference type="EMBL" id="CM042048">
    <property type="protein sequence ID" value="KAI3757971.1"/>
    <property type="molecule type" value="Genomic_DNA"/>
</dbReference>
<comment type="caution">
    <text evidence="1">The sequence shown here is derived from an EMBL/GenBank/DDBJ whole genome shotgun (WGS) entry which is preliminary data.</text>
</comment>
<sequence>MSPMILQQTLYEISDDQRMEVEKMGLGSFIGMTLDDIPSRLGYFVVNKLDTNNMELRLNHGTIIINEETVHQILKVPIGGIDLATVEPDSQSEVLASTWKKQYAKEKMRPTDVMKRILESSDDGVEFKLNFLALFVNSMAECCGMGCCTLNFLHRIKNTYMIPRVNWSRYISECLKRSKNRWRNDTYDNFYAGPLTFLMLLYVESTVCDIKDLPNGVPPLRRWTDGVCIICDKGNTLIMMELNDKFALLMHTKVDAKTLIERAKEIFPDETLFEREDNPTKDGAQTPPVQEGGRMCTPRRLNFNNVDSLEAQSPLSPYWYSQTTFGLIDVQIIEQSSGAQEKGGQPSDNVKEADFPIVSYVEEDVEPITTIPGIPNIPVPSFNLGISQPVDSPNASAKGKAHIISADEQCKPVRWELKIGDQMKSPYVK</sequence>
<keyword evidence="2" id="KW-1185">Reference proteome</keyword>
<accession>A0ACB9EGX7</accession>
<proteinExistence type="predicted"/>
<gene>
    <name evidence="1" type="ORF">L6452_05517</name>
</gene>
<reference evidence="1 2" key="2">
    <citation type="journal article" date="2022" name="Mol. Ecol. Resour.">
        <title>The genomes of chicory, endive, great burdock and yacon provide insights into Asteraceae paleo-polyploidization history and plant inulin production.</title>
        <authorList>
            <person name="Fan W."/>
            <person name="Wang S."/>
            <person name="Wang H."/>
            <person name="Wang A."/>
            <person name="Jiang F."/>
            <person name="Liu H."/>
            <person name="Zhao H."/>
            <person name="Xu D."/>
            <person name="Zhang Y."/>
        </authorList>
    </citation>
    <scope>NUCLEOTIDE SEQUENCE [LARGE SCALE GENOMIC DNA]</scope>
    <source>
        <strain evidence="2">cv. Niubang</strain>
    </source>
</reference>
<evidence type="ECO:0000313" key="2">
    <source>
        <dbReference type="Proteomes" id="UP001055879"/>
    </source>
</evidence>
<reference evidence="2" key="1">
    <citation type="journal article" date="2022" name="Mol. Ecol. Resour.">
        <title>The genomes of chicory, endive, great burdock and yacon provide insights into Asteraceae palaeo-polyploidization history and plant inulin production.</title>
        <authorList>
            <person name="Fan W."/>
            <person name="Wang S."/>
            <person name="Wang H."/>
            <person name="Wang A."/>
            <person name="Jiang F."/>
            <person name="Liu H."/>
            <person name="Zhao H."/>
            <person name="Xu D."/>
            <person name="Zhang Y."/>
        </authorList>
    </citation>
    <scope>NUCLEOTIDE SEQUENCE [LARGE SCALE GENOMIC DNA]</scope>
    <source>
        <strain evidence="2">cv. Niubang</strain>
    </source>
</reference>
<organism evidence="1 2">
    <name type="scientific">Arctium lappa</name>
    <name type="common">Greater burdock</name>
    <name type="synonym">Lappa major</name>
    <dbReference type="NCBI Taxonomy" id="4217"/>
    <lineage>
        <taxon>Eukaryota</taxon>
        <taxon>Viridiplantae</taxon>
        <taxon>Streptophyta</taxon>
        <taxon>Embryophyta</taxon>
        <taxon>Tracheophyta</taxon>
        <taxon>Spermatophyta</taxon>
        <taxon>Magnoliopsida</taxon>
        <taxon>eudicotyledons</taxon>
        <taxon>Gunneridae</taxon>
        <taxon>Pentapetalae</taxon>
        <taxon>asterids</taxon>
        <taxon>campanulids</taxon>
        <taxon>Asterales</taxon>
        <taxon>Asteraceae</taxon>
        <taxon>Carduoideae</taxon>
        <taxon>Cardueae</taxon>
        <taxon>Arctiinae</taxon>
        <taxon>Arctium</taxon>
    </lineage>
</organism>
<name>A0ACB9EGX7_ARCLA</name>
<evidence type="ECO:0000313" key="1">
    <source>
        <dbReference type="EMBL" id="KAI3757971.1"/>
    </source>
</evidence>
<protein>
    <submittedName>
        <fullName evidence="1">Uncharacterized protein</fullName>
    </submittedName>
</protein>
<dbReference type="Proteomes" id="UP001055879">
    <property type="component" value="Linkage Group LG02"/>
</dbReference>